<dbReference type="GO" id="GO:0005388">
    <property type="term" value="F:P-type calcium transporter activity"/>
    <property type="evidence" value="ECO:0007669"/>
    <property type="project" value="TreeGrafter"/>
</dbReference>
<dbReference type="InterPro" id="IPR023299">
    <property type="entry name" value="ATPase_P-typ_cyto_dom_N"/>
</dbReference>
<evidence type="ECO:0000256" key="1">
    <source>
        <dbReference type="ARBA" id="ARBA00004370"/>
    </source>
</evidence>
<dbReference type="InterPro" id="IPR008250">
    <property type="entry name" value="ATPase_P-typ_transduc_dom_A_sf"/>
</dbReference>
<feature type="transmembrane region" description="Helical" evidence="9">
    <location>
        <begin position="345"/>
        <end position="370"/>
    </location>
</feature>
<dbReference type="Pfam" id="PF13246">
    <property type="entry name" value="Cation_ATPase"/>
    <property type="match status" value="1"/>
</dbReference>
<dbReference type="Gene3D" id="1.20.1110.10">
    <property type="entry name" value="Calcium-transporting ATPase, transmembrane domain"/>
    <property type="match status" value="3"/>
</dbReference>
<accession>A0A8S0QJH7</accession>
<dbReference type="GO" id="GO:0005524">
    <property type="term" value="F:ATP binding"/>
    <property type="evidence" value="ECO:0007669"/>
    <property type="project" value="InterPro"/>
</dbReference>
<feature type="domain" description="P-type ATPase A" evidence="10">
    <location>
        <begin position="163"/>
        <end position="258"/>
    </location>
</feature>
<keyword evidence="2 9" id="KW-0812">Transmembrane</keyword>
<keyword evidence="7 9" id="KW-0472">Membrane</keyword>
<evidence type="ECO:0000256" key="9">
    <source>
        <dbReference type="SAM" id="Phobius"/>
    </source>
</evidence>
<reference evidence="12 13" key="1">
    <citation type="submission" date="2019-12" db="EMBL/GenBank/DDBJ databases">
        <authorList>
            <person name="Alioto T."/>
            <person name="Alioto T."/>
            <person name="Gomez Garrido J."/>
        </authorList>
    </citation>
    <scope>NUCLEOTIDE SEQUENCE [LARGE SCALE GENOMIC DNA]</scope>
</reference>
<comment type="subcellular location">
    <subcellularLocation>
        <location evidence="1">Membrane</location>
    </subcellularLocation>
</comment>
<feature type="transmembrane region" description="Helical" evidence="9">
    <location>
        <begin position="872"/>
        <end position="890"/>
    </location>
</feature>
<dbReference type="Proteomes" id="UP000594638">
    <property type="component" value="Unassembled WGS sequence"/>
</dbReference>
<dbReference type="AlphaFoldDB" id="A0A8S0QJH7"/>
<dbReference type="PANTHER" id="PTHR24093">
    <property type="entry name" value="CATION TRANSPORTING ATPASE"/>
    <property type="match status" value="1"/>
</dbReference>
<protein>
    <submittedName>
        <fullName evidence="12">Calcium-transporting ATPase 13, plasma membrane-type</fullName>
    </submittedName>
</protein>
<evidence type="ECO:0000256" key="4">
    <source>
        <dbReference type="ARBA" id="ARBA00022837"/>
    </source>
</evidence>
<keyword evidence="6 9" id="KW-1133">Transmembrane helix</keyword>
<evidence type="ECO:0000259" key="11">
    <source>
        <dbReference type="Pfam" id="PF00689"/>
    </source>
</evidence>
<evidence type="ECO:0000256" key="2">
    <source>
        <dbReference type="ARBA" id="ARBA00022692"/>
    </source>
</evidence>
<dbReference type="Gramene" id="OE9A060438T1">
    <property type="protein sequence ID" value="OE9A060438C1"/>
    <property type="gene ID" value="OE9A060438"/>
</dbReference>
<dbReference type="InterPro" id="IPR006068">
    <property type="entry name" value="ATPase_P-typ_cation-transptr_C"/>
</dbReference>
<feature type="compositionally biased region" description="Acidic residues" evidence="8">
    <location>
        <begin position="573"/>
        <end position="583"/>
    </location>
</feature>
<dbReference type="InterPro" id="IPR059000">
    <property type="entry name" value="ATPase_P-type_domA"/>
</dbReference>
<name>A0A8S0QJH7_OLEEU</name>
<proteinExistence type="predicted"/>
<evidence type="ECO:0000259" key="10">
    <source>
        <dbReference type="Pfam" id="PF00122"/>
    </source>
</evidence>
<dbReference type="InterPro" id="IPR023298">
    <property type="entry name" value="ATPase_P-typ_TM_dom_sf"/>
</dbReference>
<dbReference type="SUPFAM" id="SSF81653">
    <property type="entry name" value="Calcium ATPase, transduction domain A"/>
    <property type="match status" value="1"/>
</dbReference>
<feature type="transmembrane region" description="Helical" evidence="9">
    <location>
        <begin position="129"/>
        <end position="149"/>
    </location>
</feature>
<organism evidence="12 13">
    <name type="scientific">Olea europaea subsp. europaea</name>
    <dbReference type="NCBI Taxonomy" id="158383"/>
    <lineage>
        <taxon>Eukaryota</taxon>
        <taxon>Viridiplantae</taxon>
        <taxon>Streptophyta</taxon>
        <taxon>Embryophyta</taxon>
        <taxon>Tracheophyta</taxon>
        <taxon>Spermatophyta</taxon>
        <taxon>Magnoliopsida</taxon>
        <taxon>eudicotyledons</taxon>
        <taxon>Gunneridae</taxon>
        <taxon>Pentapetalae</taxon>
        <taxon>asterids</taxon>
        <taxon>lamiids</taxon>
        <taxon>Lamiales</taxon>
        <taxon>Oleaceae</taxon>
        <taxon>Oleeae</taxon>
        <taxon>Olea</taxon>
    </lineage>
</organism>
<evidence type="ECO:0000256" key="5">
    <source>
        <dbReference type="ARBA" id="ARBA00022842"/>
    </source>
</evidence>
<keyword evidence="4" id="KW-0106">Calcium</keyword>
<evidence type="ECO:0000256" key="6">
    <source>
        <dbReference type="ARBA" id="ARBA00022989"/>
    </source>
</evidence>
<dbReference type="EMBL" id="CACTIH010001846">
    <property type="protein sequence ID" value="CAA2965600.1"/>
    <property type="molecule type" value="Genomic_DNA"/>
</dbReference>
<dbReference type="Gene3D" id="3.40.50.1000">
    <property type="entry name" value="HAD superfamily/HAD-like"/>
    <property type="match status" value="1"/>
</dbReference>
<keyword evidence="3" id="KW-0479">Metal-binding</keyword>
<dbReference type="Pfam" id="PF00689">
    <property type="entry name" value="Cation_ATPase_C"/>
    <property type="match status" value="1"/>
</dbReference>
<keyword evidence="13" id="KW-1185">Reference proteome</keyword>
<dbReference type="NCBIfam" id="TIGR01494">
    <property type="entry name" value="ATPase_P-type"/>
    <property type="match status" value="1"/>
</dbReference>
<dbReference type="PANTHER" id="PTHR24093:SF432">
    <property type="entry name" value="CALCIUM-TRANSPORTING ATPASE 12, PLASMA MEMBRANE-TYPE-LIKE"/>
    <property type="match status" value="1"/>
</dbReference>
<dbReference type="InterPro" id="IPR023214">
    <property type="entry name" value="HAD_sf"/>
</dbReference>
<feature type="region of interest" description="Disordered" evidence="8">
    <location>
        <begin position="564"/>
        <end position="583"/>
    </location>
</feature>
<keyword evidence="5" id="KW-0460">Magnesium</keyword>
<dbReference type="GO" id="GO:0016887">
    <property type="term" value="F:ATP hydrolysis activity"/>
    <property type="evidence" value="ECO:0007669"/>
    <property type="project" value="InterPro"/>
</dbReference>
<dbReference type="SUPFAM" id="SSF81665">
    <property type="entry name" value="Calcium ATPase, transmembrane domain M"/>
    <property type="match status" value="1"/>
</dbReference>
<evidence type="ECO:0000256" key="8">
    <source>
        <dbReference type="SAM" id="MobiDB-lite"/>
    </source>
</evidence>
<gene>
    <name evidence="12" type="ORF">OLEA9_A060438</name>
</gene>
<dbReference type="SUPFAM" id="SSF56784">
    <property type="entry name" value="HAD-like"/>
    <property type="match status" value="1"/>
</dbReference>
<dbReference type="OrthoDB" id="1301410at2759"/>
<dbReference type="InterPro" id="IPR036412">
    <property type="entry name" value="HAD-like_sf"/>
</dbReference>
<feature type="domain" description="Cation-transporting P-type ATPase C-terminal" evidence="11">
    <location>
        <begin position="788"/>
        <end position="951"/>
    </location>
</feature>
<dbReference type="GO" id="GO:0046872">
    <property type="term" value="F:metal ion binding"/>
    <property type="evidence" value="ECO:0007669"/>
    <property type="project" value="UniProtKB-KW"/>
</dbReference>
<dbReference type="Pfam" id="PF00122">
    <property type="entry name" value="E1-E2_ATPase"/>
    <property type="match status" value="1"/>
</dbReference>
<evidence type="ECO:0000313" key="12">
    <source>
        <dbReference type="EMBL" id="CAA2965600.1"/>
    </source>
</evidence>
<dbReference type="Gene3D" id="3.40.1110.10">
    <property type="entry name" value="Calcium-transporting ATPase, cytoplasmic domain N"/>
    <property type="match status" value="1"/>
</dbReference>
<feature type="transmembrane region" description="Helical" evidence="9">
    <location>
        <begin position="101"/>
        <end position="117"/>
    </location>
</feature>
<feature type="transmembrane region" description="Helical" evidence="9">
    <location>
        <begin position="902"/>
        <end position="927"/>
    </location>
</feature>
<sequence>MADSMLNYGHPAEVPMFRINQECLAILVQANDSDSLQPFGGMPGLMEALETNAETGISGNAGDLCRRHKAFGPNLYLEEQPFPTVADGFCRLALLGFKDTTIILLLCCAVLSAVIGIKRNGPFEGLRDGVIILSAILFFVYFGLICRYIKSRIRRRRLSKNKKLSWVVRHGKVLQISDSEVVVGDIVCLQAGNQVPADGLFIEGNSLFNVDSGFAWSHSNYYKNPSLFTGAKVKEGSCQMLVVSVGRNTERGRLLKSVSSTQKNDNQESGLQVSIDNTNSRLEKVWVSLSLLILVVQLFECFLSNSDKCDDSHNPDPKGVKNTVEDLMNESAKLMKKQGIKGSGLVAVLSILLFALRDGLPLGIFISFVYTSNKMKSHGAVVRRLPACATISSITTICTGMTNDLILQHSEMADLWIGFDCNKDVSTEVSREVLAILQDVVCAYASCCGEGNALSYWARHVLGTDMVDFSTSCTILDNKSLDLNDNSCGLMLKKHKEAGRVLHIHWNEELEKIIFMCSHYCQGDGTLQTLDDDKKDLLNREFQKIAFNGLQVLAFSYKQVNQEEKDTSKFEEGEIEEDDPDDTETLKPLEHGLIFLALVSMKNPYPPEVREAIQECRAYGVSFKLLVDTDITTSRIMALHSGVLRPEDEIEGAVIDASDFRKRGEEERMKAIDKIHVMANCSPTDKLQFVQCLKQKNNVVAVSGSCFRDCPSLKEADVGIFMGDLNVAEDADIVVLNKNFLTIFTIMKLGRCVCESIKKFLQLQLTLNITAFAVNFISAIARKEVQLIFPFQVLWVNLIMDVLGALALATRIVEIPGESAVNSAGDPFITRTMWRNITVQSLFQITTVMVLEMKGKVFFREADESVMKTMINSCYVFCQVFSLITVMVLFKKNKTSVHKNFLLVLSVVGMIIVVLEVGLIEIMAIIAHWGNLNSKQWCISMGIAALSVPIGCLAN</sequence>
<evidence type="ECO:0000256" key="7">
    <source>
        <dbReference type="ARBA" id="ARBA00023136"/>
    </source>
</evidence>
<dbReference type="InterPro" id="IPR001757">
    <property type="entry name" value="P_typ_ATPase"/>
</dbReference>
<evidence type="ECO:0000256" key="3">
    <source>
        <dbReference type="ARBA" id="ARBA00022723"/>
    </source>
</evidence>
<comment type="caution">
    <text evidence="12">The sequence shown here is derived from an EMBL/GenBank/DDBJ whole genome shotgun (WGS) entry which is preliminary data.</text>
</comment>
<dbReference type="GO" id="GO:0005886">
    <property type="term" value="C:plasma membrane"/>
    <property type="evidence" value="ECO:0007669"/>
    <property type="project" value="TreeGrafter"/>
</dbReference>
<evidence type="ECO:0000313" key="13">
    <source>
        <dbReference type="Proteomes" id="UP000594638"/>
    </source>
</evidence>
<dbReference type="Gene3D" id="2.70.150.10">
    <property type="entry name" value="Calcium-transporting ATPase, cytoplasmic transduction domain A"/>
    <property type="match status" value="1"/>
</dbReference>